<dbReference type="GeneID" id="24795315"/>
<proteinExistence type="predicted"/>
<dbReference type="KEGG" id="afg:AFULGI_00018200"/>
<organism evidence="1 2">
    <name type="scientific">Archaeoglobus fulgidus DSM 8774</name>
    <dbReference type="NCBI Taxonomy" id="1344584"/>
    <lineage>
        <taxon>Archaea</taxon>
        <taxon>Methanobacteriati</taxon>
        <taxon>Methanobacteriota</taxon>
        <taxon>Archaeoglobi</taxon>
        <taxon>Archaeoglobales</taxon>
        <taxon>Archaeoglobaceae</taxon>
        <taxon>Archaeoglobus</taxon>
    </lineage>
</organism>
<dbReference type="Pfam" id="PF19872">
    <property type="entry name" value="DUF6345"/>
    <property type="match status" value="1"/>
</dbReference>
<dbReference type="AlphaFoldDB" id="A0A075WDV9"/>
<gene>
    <name evidence="1" type="ORF">AFULGI_00018200</name>
</gene>
<protein>
    <submittedName>
        <fullName evidence="1">Uncharacterized protein</fullName>
    </submittedName>
</protein>
<dbReference type="EMBL" id="CP006577">
    <property type="protein sequence ID" value="AIG98575.1"/>
    <property type="molecule type" value="Genomic_DNA"/>
</dbReference>
<dbReference type="Proteomes" id="UP000028501">
    <property type="component" value="Chromosome"/>
</dbReference>
<evidence type="ECO:0000313" key="1">
    <source>
        <dbReference type="EMBL" id="AIG98575.1"/>
    </source>
</evidence>
<reference evidence="1 2" key="1">
    <citation type="submission" date="2013-07" db="EMBL/GenBank/DDBJ databases">
        <title>Genome of Archaeoglobus fulgidus.</title>
        <authorList>
            <person name="Fiebig A."/>
            <person name="Birkeland N.-K."/>
        </authorList>
    </citation>
    <scope>NUCLEOTIDE SEQUENCE [LARGE SCALE GENOMIC DNA]</scope>
    <source>
        <strain evidence="1 2">DSM 8774</strain>
    </source>
</reference>
<sequence>MKHSIMVWVYVCLAAFTLAGKTLAYDVGAAVAFSEDPEDVWFNSVSQFVEIISSEPTWVQHFLNDYPNVGPYMWTEEEKGNDNFYADYTELSLVLGHGVVVVYPDGTKKSAIGFADRGYALPDDIRLGYASPDGFGYSVWTFIIQCSVLGDEYVDDWLQTLQGVHMVLGFASTATISNADFPELAYRLTGTGGYTREKVESAFFSTFLKSDGVHDDNRARIIAENSEVLDNDYLNSFERVPVDGSKIIVTGWVG</sequence>
<dbReference type="RefSeq" id="WP_231487470.1">
    <property type="nucleotide sequence ID" value="NZ_CP006577.1"/>
</dbReference>
<dbReference type="InterPro" id="IPR045926">
    <property type="entry name" value="DUF6345"/>
</dbReference>
<dbReference type="HOGENOM" id="CLU_1092387_0_0_2"/>
<name>A0A075WDV9_ARCFL</name>
<accession>A0A075WDV9</accession>
<evidence type="ECO:0000313" key="2">
    <source>
        <dbReference type="Proteomes" id="UP000028501"/>
    </source>
</evidence>